<dbReference type="AlphaFoldDB" id="A0A9P6MDY1"/>
<name>A0A9P6MDY1_9FUNG</name>
<protein>
    <submittedName>
        <fullName evidence="1">Uncharacterized protein</fullName>
    </submittedName>
</protein>
<reference evidence="1" key="1">
    <citation type="journal article" date="2020" name="Fungal Divers.">
        <title>Resolving the Mortierellaceae phylogeny through synthesis of multi-gene phylogenetics and phylogenomics.</title>
        <authorList>
            <person name="Vandepol N."/>
            <person name="Liber J."/>
            <person name="Desiro A."/>
            <person name="Na H."/>
            <person name="Kennedy M."/>
            <person name="Barry K."/>
            <person name="Grigoriev I.V."/>
            <person name="Miller A.N."/>
            <person name="O'Donnell K."/>
            <person name="Stajich J.E."/>
            <person name="Bonito G."/>
        </authorList>
    </citation>
    <scope>NUCLEOTIDE SEQUENCE</scope>
    <source>
        <strain evidence="1">MES-2147</strain>
    </source>
</reference>
<organism evidence="1 2">
    <name type="scientific">Modicella reniformis</name>
    <dbReference type="NCBI Taxonomy" id="1440133"/>
    <lineage>
        <taxon>Eukaryota</taxon>
        <taxon>Fungi</taxon>
        <taxon>Fungi incertae sedis</taxon>
        <taxon>Mucoromycota</taxon>
        <taxon>Mortierellomycotina</taxon>
        <taxon>Mortierellomycetes</taxon>
        <taxon>Mortierellales</taxon>
        <taxon>Mortierellaceae</taxon>
        <taxon>Modicella</taxon>
    </lineage>
</organism>
<evidence type="ECO:0000313" key="2">
    <source>
        <dbReference type="Proteomes" id="UP000749646"/>
    </source>
</evidence>
<comment type="caution">
    <text evidence="1">The sequence shown here is derived from an EMBL/GenBank/DDBJ whole genome shotgun (WGS) entry which is preliminary data.</text>
</comment>
<gene>
    <name evidence="1" type="ORF">BGZ65_009724</name>
</gene>
<evidence type="ECO:0000313" key="1">
    <source>
        <dbReference type="EMBL" id="KAF9994643.1"/>
    </source>
</evidence>
<sequence>MVNVIDFFPTLAQSHAERELPHFAISHNASSALVMDLPLRYVFQYALNHLRKDEQQQRTVLIVVDSKAKLRSLMCQEQQGQLQQEQTHRVQDSKPQGVHSFPVVVGPWQHLFPLQGETNPQDEFTSATQTLTQTQEHTRCNIPLAVQVSAPESDLSVETVGKEEFQAEQWSRIQIRYAPTVHHVQSLFRCLHLDSETTFGKTFGHEHRQVHSPVIEDHGLNLDEQHSAEEEGTGKVHTRQSPRSMDMPTLVMLIGCFQDRSLRDDTEGMGSSSLCVLPNHLPYTGSSNNNGPSMKAPMATPALIESSQFSTTHQTESSIQQPFLPLATQTPLQALATRYADEDRERLNYIRAVSQTMSEVKDGLDWIERTA</sequence>
<dbReference type="OrthoDB" id="2435665at2759"/>
<proteinExistence type="predicted"/>
<dbReference type="EMBL" id="JAAAHW010001524">
    <property type="protein sequence ID" value="KAF9994643.1"/>
    <property type="molecule type" value="Genomic_DNA"/>
</dbReference>
<accession>A0A9P6MDY1</accession>
<dbReference type="Proteomes" id="UP000749646">
    <property type="component" value="Unassembled WGS sequence"/>
</dbReference>
<keyword evidence="2" id="KW-1185">Reference proteome</keyword>